<keyword evidence="2" id="KW-0479">Metal-binding</keyword>
<evidence type="ECO:0000256" key="6">
    <source>
        <dbReference type="SAM" id="MobiDB-lite"/>
    </source>
</evidence>
<evidence type="ECO:0000259" key="7">
    <source>
        <dbReference type="SMART" id="SM00702"/>
    </source>
</evidence>
<evidence type="ECO:0000256" key="1">
    <source>
        <dbReference type="ARBA" id="ARBA00001961"/>
    </source>
</evidence>
<name>A0A507BIA4_9PEZI</name>
<dbReference type="RefSeq" id="XP_030998109.1">
    <property type="nucleotide sequence ID" value="XM_031138414.1"/>
</dbReference>
<dbReference type="GO" id="GO:0005783">
    <property type="term" value="C:endoplasmic reticulum"/>
    <property type="evidence" value="ECO:0007669"/>
    <property type="project" value="TreeGrafter"/>
</dbReference>
<keyword evidence="5" id="KW-0408">Iron</keyword>
<dbReference type="STRING" id="1093900.A0A507BIA4"/>
<evidence type="ECO:0000313" key="9">
    <source>
        <dbReference type="Proteomes" id="UP000319257"/>
    </source>
</evidence>
<organism evidence="8 9">
    <name type="scientific">Thyridium curvatum</name>
    <dbReference type="NCBI Taxonomy" id="1093900"/>
    <lineage>
        <taxon>Eukaryota</taxon>
        <taxon>Fungi</taxon>
        <taxon>Dikarya</taxon>
        <taxon>Ascomycota</taxon>
        <taxon>Pezizomycotina</taxon>
        <taxon>Sordariomycetes</taxon>
        <taxon>Sordariomycetidae</taxon>
        <taxon>Thyridiales</taxon>
        <taxon>Thyridiaceae</taxon>
        <taxon>Thyridium</taxon>
    </lineage>
</organism>
<dbReference type="GeneID" id="41971494"/>
<keyword evidence="3" id="KW-0223">Dioxygenase</keyword>
<protein>
    <recommendedName>
        <fullName evidence="7">Prolyl 4-hydroxylase alpha subunit domain-containing protein</fullName>
    </recommendedName>
</protein>
<keyword evidence="9" id="KW-1185">Reference proteome</keyword>
<evidence type="ECO:0000256" key="3">
    <source>
        <dbReference type="ARBA" id="ARBA00022964"/>
    </source>
</evidence>
<dbReference type="GO" id="GO:0005506">
    <property type="term" value="F:iron ion binding"/>
    <property type="evidence" value="ECO:0007669"/>
    <property type="project" value="InterPro"/>
</dbReference>
<dbReference type="InParanoid" id="A0A507BIA4"/>
<keyword evidence="4" id="KW-0560">Oxidoreductase</keyword>
<evidence type="ECO:0000256" key="4">
    <source>
        <dbReference type="ARBA" id="ARBA00023002"/>
    </source>
</evidence>
<dbReference type="OrthoDB" id="420380at2759"/>
<feature type="region of interest" description="Disordered" evidence="6">
    <location>
        <begin position="226"/>
        <end position="249"/>
    </location>
</feature>
<comment type="caution">
    <text evidence="8">The sequence shown here is derived from an EMBL/GenBank/DDBJ whole genome shotgun (WGS) entry which is preliminary data.</text>
</comment>
<evidence type="ECO:0000256" key="2">
    <source>
        <dbReference type="ARBA" id="ARBA00022723"/>
    </source>
</evidence>
<dbReference type="SMART" id="SM00702">
    <property type="entry name" value="P4Hc"/>
    <property type="match status" value="1"/>
</dbReference>
<evidence type="ECO:0000313" key="8">
    <source>
        <dbReference type="EMBL" id="TPX16398.1"/>
    </source>
</evidence>
<reference evidence="8 9" key="1">
    <citation type="submission" date="2019-06" db="EMBL/GenBank/DDBJ databases">
        <title>Draft genome sequence of the filamentous fungus Phialemoniopsis curvata isolated from diesel fuel.</title>
        <authorList>
            <person name="Varaljay V.A."/>
            <person name="Lyon W.J."/>
            <person name="Crouch A.L."/>
            <person name="Drake C.E."/>
            <person name="Hollomon J.M."/>
            <person name="Nadeau L.J."/>
            <person name="Nunn H.S."/>
            <person name="Stevenson B.S."/>
            <person name="Bojanowski C.L."/>
            <person name="Crookes-Goodson W.J."/>
        </authorList>
    </citation>
    <scope>NUCLEOTIDE SEQUENCE [LARGE SCALE GENOMIC DNA]</scope>
    <source>
        <strain evidence="8 9">D216</strain>
    </source>
</reference>
<proteinExistence type="predicted"/>
<sequence>MPPLSQILALGAGIGLAYFGPILTQLAVHRLQELNLARTPEPHPSDPAASASGVEWTCGPDNYTTELISLDPLVVYIHNLVSPREADLIIKAGEPLLEPSPVTGYGAAGGTRAQSRTSWSAPLPGDDAAVACVLARARRFLGTLLAPRRDEMGVAQMVRYTAGQKFDLHHDWFRQPRLLDGDGARGRRRLYNRVATFFVVLQDGCSEGETYFPQIRPIAPQDWGKEAGDIGGGGAAAEGDDGVSGGKKQQAVWRMHEQGGMAFRPVRGNALFWVNLMANGSGDPRVLHAGLPVGDGMKTAMNIWPRTFFGPDA</sequence>
<dbReference type="PANTHER" id="PTHR10869">
    <property type="entry name" value="PROLYL 4-HYDROXYLASE ALPHA SUBUNIT"/>
    <property type="match status" value="1"/>
</dbReference>
<dbReference type="PANTHER" id="PTHR10869:SF242">
    <property type="entry name" value="PROLYL 4-HYDROXYLASE ALPHA SUBUNIT DOMAIN-CONTAINING PROTEIN"/>
    <property type="match status" value="1"/>
</dbReference>
<evidence type="ECO:0000256" key="5">
    <source>
        <dbReference type="ARBA" id="ARBA00023004"/>
    </source>
</evidence>
<dbReference type="Gene3D" id="2.60.120.620">
    <property type="entry name" value="q2cbj1_9rhob like domain"/>
    <property type="match status" value="1"/>
</dbReference>
<dbReference type="GO" id="GO:0031418">
    <property type="term" value="F:L-ascorbic acid binding"/>
    <property type="evidence" value="ECO:0007669"/>
    <property type="project" value="InterPro"/>
</dbReference>
<dbReference type="AlphaFoldDB" id="A0A507BIA4"/>
<dbReference type="Pfam" id="PF13640">
    <property type="entry name" value="2OG-FeII_Oxy_3"/>
    <property type="match status" value="1"/>
</dbReference>
<feature type="domain" description="Prolyl 4-hydroxylase alpha subunit" evidence="7">
    <location>
        <begin position="72"/>
        <end position="306"/>
    </location>
</feature>
<dbReference type="EMBL" id="SKBQ01000018">
    <property type="protein sequence ID" value="TPX16398.1"/>
    <property type="molecule type" value="Genomic_DNA"/>
</dbReference>
<dbReference type="GO" id="GO:0004656">
    <property type="term" value="F:procollagen-proline 4-dioxygenase activity"/>
    <property type="evidence" value="ECO:0007669"/>
    <property type="project" value="TreeGrafter"/>
</dbReference>
<gene>
    <name evidence="8" type="ORF">E0L32_004047</name>
</gene>
<dbReference type="InterPro" id="IPR045054">
    <property type="entry name" value="P4HA-like"/>
</dbReference>
<accession>A0A507BIA4</accession>
<dbReference type="Proteomes" id="UP000319257">
    <property type="component" value="Unassembled WGS sequence"/>
</dbReference>
<dbReference type="InterPro" id="IPR044862">
    <property type="entry name" value="Pro_4_hyd_alph_FE2OG_OXY"/>
</dbReference>
<dbReference type="InterPro" id="IPR006620">
    <property type="entry name" value="Pro_4_hyd_alph"/>
</dbReference>
<comment type="cofactor">
    <cofactor evidence="1">
        <name>L-ascorbate</name>
        <dbReference type="ChEBI" id="CHEBI:38290"/>
    </cofactor>
</comment>